<dbReference type="RefSeq" id="WP_138690838.1">
    <property type="nucleotide sequence ID" value="NZ_JBHSAZ010000107.1"/>
</dbReference>
<dbReference type="SUPFAM" id="SSF54593">
    <property type="entry name" value="Glyoxalase/Bleomycin resistance protein/Dihydroxybiphenyl dioxygenase"/>
    <property type="match status" value="1"/>
</dbReference>
<dbReference type="Gene3D" id="3.10.180.10">
    <property type="entry name" value="2,3-Dihydroxybiphenyl 1,2-Dioxygenase, domain 1"/>
    <property type="match status" value="1"/>
</dbReference>
<dbReference type="CDD" id="cd06588">
    <property type="entry name" value="PhnB_like"/>
    <property type="match status" value="1"/>
</dbReference>
<sequence>MQKITTYLWFDNQAEEAAAFYTSLFEDSRLLEVQRYGDAGPGPAGTAMMVAFELAGQRFIALNGGPEFKFTEAISLFVDCGSQEEVDELWAKLTEGGEESRCGWLKDRWGLSWQIVPRVLPELLSSPDPEKAQRVMRAMLGMRKIDIKALEDAARA</sequence>
<reference evidence="2 3" key="1">
    <citation type="submission" date="2019-05" db="EMBL/GenBank/DDBJ databases">
        <title>Draft genome sequence of Nonomuraea zeae DSM 100528.</title>
        <authorList>
            <person name="Saricaoglu S."/>
            <person name="Isik K."/>
        </authorList>
    </citation>
    <scope>NUCLEOTIDE SEQUENCE [LARGE SCALE GENOMIC DNA]</scope>
    <source>
        <strain evidence="2 3">DSM 100528</strain>
    </source>
</reference>
<accession>A0A5S4GMM1</accession>
<dbReference type="InterPro" id="IPR009725">
    <property type="entry name" value="3_dmu_93_MTrfase"/>
</dbReference>
<keyword evidence="3" id="KW-1185">Reference proteome</keyword>
<dbReference type="InterPro" id="IPR028973">
    <property type="entry name" value="PhnB-like"/>
</dbReference>
<dbReference type="AlphaFoldDB" id="A0A5S4GMM1"/>
<proteinExistence type="predicted"/>
<protein>
    <submittedName>
        <fullName evidence="2">VOC family protein</fullName>
    </submittedName>
</protein>
<evidence type="ECO:0000313" key="2">
    <source>
        <dbReference type="EMBL" id="TMR34157.1"/>
    </source>
</evidence>
<comment type="caution">
    <text evidence="2">The sequence shown here is derived from an EMBL/GenBank/DDBJ whole genome shotgun (WGS) entry which is preliminary data.</text>
</comment>
<dbReference type="EMBL" id="VCKX01000048">
    <property type="protein sequence ID" value="TMR34157.1"/>
    <property type="molecule type" value="Genomic_DNA"/>
</dbReference>
<evidence type="ECO:0000259" key="1">
    <source>
        <dbReference type="Pfam" id="PF06983"/>
    </source>
</evidence>
<dbReference type="PIRSF" id="PIRSF021700">
    <property type="entry name" value="3_dmu_93_MTrfase"/>
    <property type="match status" value="1"/>
</dbReference>
<dbReference type="PANTHER" id="PTHR33990:SF2">
    <property type="entry name" value="PHNB-LIKE DOMAIN-CONTAINING PROTEIN"/>
    <property type="match status" value="1"/>
</dbReference>
<evidence type="ECO:0000313" key="3">
    <source>
        <dbReference type="Proteomes" id="UP000306628"/>
    </source>
</evidence>
<gene>
    <name evidence="2" type="ORF">ETD85_17805</name>
</gene>
<dbReference type="OrthoDB" id="9806473at2"/>
<dbReference type="Proteomes" id="UP000306628">
    <property type="component" value="Unassembled WGS sequence"/>
</dbReference>
<name>A0A5S4GMM1_9ACTN</name>
<organism evidence="2 3">
    <name type="scientific">Nonomuraea zeae</name>
    <dbReference type="NCBI Taxonomy" id="1642303"/>
    <lineage>
        <taxon>Bacteria</taxon>
        <taxon>Bacillati</taxon>
        <taxon>Actinomycetota</taxon>
        <taxon>Actinomycetes</taxon>
        <taxon>Streptosporangiales</taxon>
        <taxon>Streptosporangiaceae</taxon>
        <taxon>Nonomuraea</taxon>
    </lineage>
</organism>
<dbReference type="InterPro" id="IPR029068">
    <property type="entry name" value="Glyas_Bleomycin-R_OHBP_Dase"/>
</dbReference>
<dbReference type="PANTHER" id="PTHR33990">
    <property type="entry name" value="PROTEIN YJDN-RELATED"/>
    <property type="match status" value="1"/>
</dbReference>
<feature type="domain" description="PhnB-like" evidence="1">
    <location>
        <begin position="2"/>
        <end position="116"/>
    </location>
</feature>
<dbReference type="Pfam" id="PF06983">
    <property type="entry name" value="3-dmu-9_3-mt"/>
    <property type="match status" value="1"/>
</dbReference>